<dbReference type="Proteomes" id="UP000619788">
    <property type="component" value="Unassembled WGS sequence"/>
</dbReference>
<comment type="caution">
    <text evidence="1">The sequence shown here is derived from an EMBL/GenBank/DDBJ whole genome shotgun (WGS) entry which is preliminary data.</text>
</comment>
<dbReference type="AlphaFoldDB" id="A0A8J3WNY2"/>
<name>A0A8J3WNY2_9ACTN</name>
<keyword evidence="2" id="KW-1185">Reference proteome</keyword>
<dbReference type="EMBL" id="BOOJ01000103">
    <property type="protein sequence ID" value="GIH97819.1"/>
    <property type="molecule type" value="Genomic_DNA"/>
</dbReference>
<gene>
    <name evidence="1" type="ORF">Psi01_84490</name>
</gene>
<protein>
    <submittedName>
        <fullName evidence="1">Uncharacterized protein</fullName>
    </submittedName>
</protein>
<proteinExistence type="predicted"/>
<evidence type="ECO:0000313" key="2">
    <source>
        <dbReference type="Proteomes" id="UP000619788"/>
    </source>
</evidence>
<evidence type="ECO:0000313" key="1">
    <source>
        <dbReference type="EMBL" id="GIH97819.1"/>
    </source>
</evidence>
<organism evidence="1 2">
    <name type="scientific">Planobispora siamensis</name>
    <dbReference type="NCBI Taxonomy" id="936338"/>
    <lineage>
        <taxon>Bacteria</taxon>
        <taxon>Bacillati</taxon>
        <taxon>Actinomycetota</taxon>
        <taxon>Actinomycetes</taxon>
        <taxon>Streptosporangiales</taxon>
        <taxon>Streptosporangiaceae</taxon>
        <taxon>Planobispora</taxon>
    </lineage>
</organism>
<sequence>MGAAGHVAYAPWAVAELPFRKAGAPMIRRTPSSPWERFFDPADKPRGPRLAAAAEALDSLTDHDDLDRVIAAVLSKRRIAQLAERRITVGSSPCPCYLRDSRGALHRRRHGGEKPGLCYLQEAHRGPDMLDHLRGWYRDNKLIAFTLEPYEEIKADAFRAASQALADDDLVMSVCSCCAVHYPGQTLAIIITRAEDDLSIHPISGL</sequence>
<accession>A0A8J3WNY2</accession>
<reference evidence="1 2" key="1">
    <citation type="submission" date="2021-01" db="EMBL/GenBank/DDBJ databases">
        <title>Whole genome shotgun sequence of Planobispora siamensis NBRC 107568.</title>
        <authorList>
            <person name="Komaki H."/>
            <person name="Tamura T."/>
        </authorList>
    </citation>
    <scope>NUCLEOTIDE SEQUENCE [LARGE SCALE GENOMIC DNA]</scope>
    <source>
        <strain evidence="1 2">NBRC 107568</strain>
    </source>
</reference>